<evidence type="ECO:0000313" key="3">
    <source>
        <dbReference type="Proteomes" id="UP000000589"/>
    </source>
</evidence>
<protein>
    <submittedName>
        <fullName evidence="1">VPS53 GARP complex subunit</fullName>
    </submittedName>
</protein>
<proteinExistence type="predicted"/>
<reference evidence="1" key="3">
    <citation type="submission" date="2025-08" db="UniProtKB">
        <authorList>
            <consortium name="Ensembl"/>
        </authorList>
    </citation>
    <scope>IDENTIFICATION</scope>
    <source>
        <strain evidence="1">C57BL/6J</strain>
    </source>
</reference>
<dbReference type="ExpressionAtlas" id="E9Q8C4">
    <property type="expression patterns" value="baseline and differential"/>
</dbReference>
<dbReference type="Proteomes" id="UP000000589">
    <property type="component" value="Chromosome 11"/>
</dbReference>
<evidence type="ECO:0000313" key="2">
    <source>
        <dbReference type="MGI" id="MGI:1915549"/>
    </source>
</evidence>
<dbReference type="Ensembl" id="ENSMUST00000163878.2">
    <property type="protein sequence ID" value="ENSMUSP00000128856.2"/>
    <property type="gene ID" value="ENSMUSG00000017288.16"/>
</dbReference>
<organism evidence="1 3">
    <name type="scientific">Mus musculus</name>
    <name type="common">Mouse</name>
    <dbReference type="NCBI Taxonomy" id="10090"/>
    <lineage>
        <taxon>Eukaryota</taxon>
        <taxon>Metazoa</taxon>
        <taxon>Chordata</taxon>
        <taxon>Craniata</taxon>
        <taxon>Vertebrata</taxon>
        <taxon>Euteleostomi</taxon>
        <taxon>Mammalia</taxon>
        <taxon>Eutheria</taxon>
        <taxon>Euarchontoglires</taxon>
        <taxon>Glires</taxon>
        <taxon>Rodentia</taxon>
        <taxon>Myomorpha</taxon>
        <taxon>Muroidea</taxon>
        <taxon>Muridae</taxon>
        <taxon>Murinae</taxon>
        <taxon>Mus</taxon>
        <taxon>Mus</taxon>
    </lineage>
</organism>
<dbReference type="AGR" id="MGI:1915549"/>
<dbReference type="HOGENOM" id="CLU_3279305_0_0_1"/>
<dbReference type="SMR" id="E9Q8C4"/>
<sequence length="41" mass="4819">MMEEEELEFVEELEAVLQLTPEVQLAIEQSHDQAQTVWRSC</sequence>
<gene>
    <name evidence="1 2" type="primary">Vps53</name>
</gene>
<dbReference type="AlphaFoldDB" id="E9Q8C4"/>
<dbReference type="GeneTree" id="ENSGT00390000015165"/>
<reference evidence="1" key="4">
    <citation type="submission" date="2025-09" db="UniProtKB">
        <authorList>
            <consortium name="Ensembl"/>
        </authorList>
    </citation>
    <scope>IDENTIFICATION</scope>
    <source>
        <strain evidence="1">C57BL/6J</strain>
    </source>
</reference>
<accession>E9Q8C4</accession>
<evidence type="ECO:0000313" key="1">
    <source>
        <dbReference type="Ensembl" id="ENSMUSP00000128856.2"/>
    </source>
</evidence>
<keyword evidence="3" id="KW-1185">Reference proteome</keyword>
<dbReference type="VEuPathDB" id="HostDB:ENSMUSG00000017288"/>
<dbReference type="MGI" id="MGI:1915549">
    <property type="gene designation" value="Vps53"/>
</dbReference>
<reference evidence="1 3" key="2">
    <citation type="journal article" date="2011" name="PLoS Biol.">
        <title>Modernizing reference genome assemblies.</title>
        <authorList>
            <person name="Church D.M."/>
            <person name="Schneider V.A."/>
            <person name="Graves T."/>
            <person name="Auger K."/>
            <person name="Cunningham F."/>
            <person name="Bouk N."/>
            <person name="Chen H.C."/>
            <person name="Agarwala R."/>
            <person name="McLaren W.M."/>
            <person name="Ritchie G.R."/>
            <person name="Albracht D."/>
            <person name="Kremitzki M."/>
            <person name="Rock S."/>
            <person name="Kotkiewicz H."/>
            <person name="Kremitzki C."/>
            <person name="Wollam A."/>
            <person name="Trani L."/>
            <person name="Fulton L."/>
            <person name="Fulton R."/>
            <person name="Matthews L."/>
            <person name="Whitehead S."/>
            <person name="Chow W."/>
            <person name="Torrance J."/>
            <person name="Dunn M."/>
            <person name="Harden G."/>
            <person name="Threadgold G."/>
            <person name="Wood J."/>
            <person name="Collins J."/>
            <person name="Heath P."/>
            <person name="Griffiths G."/>
            <person name="Pelan S."/>
            <person name="Grafham D."/>
            <person name="Eichler E.E."/>
            <person name="Weinstock G."/>
            <person name="Mardis E.R."/>
            <person name="Wilson R.K."/>
            <person name="Howe K."/>
            <person name="Flicek P."/>
            <person name="Hubbard T."/>
        </authorList>
    </citation>
    <scope>NUCLEOTIDE SEQUENCE [LARGE SCALE GENOMIC DNA]</scope>
    <source>
        <strain evidence="1 3">C57BL/6J</strain>
    </source>
</reference>
<dbReference type="Bgee" id="ENSMUSG00000017288">
    <property type="expression patterns" value="Expressed in pigmented layer of retina and 259 other cell types or tissues"/>
</dbReference>
<reference evidence="1 3" key="1">
    <citation type="journal article" date="2009" name="PLoS Biol.">
        <title>Lineage-specific biology revealed by a finished genome assembly of the mouse.</title>
        <authorList>
            <consortium name="Mouse Genome Sequencing Consortium"/>
            <person name="Church D.M."/>
            <person name="Goodstadt L."/>
            <person name="Hillier L.W."/>
            <person name="Zody M.C."/>
            <person name="Goldstein S."/>
            <person name="She X."/>
            <person name="Bult C.J."/>
            <person name="Agarwala R."/>
            <person name="Cherry J.L."/>
            <person name="DiCuccio M."/>
            <person name="Hlavina W."/>
            <person name="Kapustin Y."/>
            <person name="Meric P."/>
            <person name="Maglott D."/>
            <person name="Birtle Z."/>
            <person name="Marques A.C."/>
            <person name="Graves T."/>
            <person name="Zhou S."/>
            <person name="Teague B."/>
            <person name="Potamousis K."/>
            <person name="Churas C."/>
            <person name="Place M."/>
            <person name="Herschleb J."/>
            <person name="Runnheim R."/>
            <person name="Forrest D."/>
            <person name="Amos-Landgraf J."/>
            <person name="Schwartz D.C."/>
            <person name="Cheng Z."/>
            <person name="Lindblad-Toh K."/>
            <person name="Eichler E.E."/>
            <person name="Ponting C.P."/>
        </authorList>
    </citation>
    <scope>NUCLEOTIDE SEQUENCE [LARGE SCALE GENOMIC DNA]</scope>
    <source>
        <strain evidence="1 3">C57BL/6J</strain>
    </source>
</reference>
<name>E9Q8C4_MOUSE</name>
<dbReference type="Antibodypedia" id="10256">
    <property type="antibodies" value="134 antibodies from 27 providers"/>
</dbReference>